<feature type="transmembrane region" description="Helical" evidence="1">
    <location>
        <begin position="531"/>
        <end position="553"/>
    </location>
</feature>
<feature type="transmembrane region" description="Helical" evidence="1">
    <location>
        <begin position="423"/>
        <end position="456"/>
    </location>
</feature>
<dbReference type="STRING" id="360411.AC812_05820"/>
<keyword evidence="1" id="KW-0812">Transmembrane</keyword>
<name>A0A0P6XKY0_9CHLR</name>
<feature type="transmembrane region" description="Helical" evidence="1">
    <location>
        <begin position="258"/>
        <end position="281"/>
    </location>
</feature>
<keyword evidence="3" id="KW-1185">Reference proteome</keyword>
<dbReference type="Proteomes" id="UP000050514">
    <property type="component" value="Unassembled WGS sequence"/>
</dbReference>
<dbReference type="AlphaFoldDB" id="A0A0P6XKY0"/>
<dbReference type="EMBL" id="LGHJ01000011">
    <property type="protein sequence ID" value="KPL76806.1"/>
    <property type="molecule type" value="Genomic_DNA"/>
</dbReference>
<dbReference type="RefSeq" id="WP_061912884.1">
    <property type="nucleotide sequence ID" value="NZ_DF967971.1"/>
</dbReference>
<dbReference type="OrthoDB" id="1661582at2"/>
<evidence type="ECO:0000313" key="2">
    <source>
        <dbReference type="EMBL" id="KPL76806.1"/>
    </source>
</evidence>
<comment type="caution">
    <text evidence="2">The sequence shown here is derived from an EMBL/GenBank/DDBJ whole genome shotgun (WGS) entry which is preliminary data.</text>
</comment>
<organism evidence="2 3">
    <name type="scientific">Bellilinea caldifistulae</name>
    <dbReference type="NCBI Taxonomy" id="360411"/>
    <lineage>
        <taxon>Bacteria</taxon>
        <taxon>Bacillati</taxon>
        <taxon>Chloroflexota</taxon>
        <taxon>Anaerolineae</taxon>
        <taxon>Anaerolineales</taxon>
        <taxon>Anaerolineaceae</taxon>
        <taxon>Bellilinea</taxon>
    </lineage>
</organism>
<dbReference type="InterPro" id="IPR045691">
    <property type="entry name" value="DUF6056"/>
</dbReference>
<protein>
    <recommendedName>
        <fullName evidence="4">Glycosyltransferase RgtA/B/C/D-like domain-containing protein</fullName>
    </recommendedName>
</protein>
<feature type="transmembrane region" description="Helical" evidence="1">
    <location>
        <begin position="565"/>
        <end position="592"/>
    </location>
</feature>
<accession>A0A0P6XKY0</accession>
<reference evidence="2 3" key="1">
    <citation type="submission" date="2015-07" db="EMBL/GenBank/DDBJ databases">
        <title>Draft genome of Bellilinea caldifistulae DSM 17877.</title>
        <authorList>
            <person name="Hemp J."/>
            <person name="Ward L.M."/>
            <person name="Pace L.A."/>
            <person name="Fischer W.W."/>
        </authorList>
    </citation>
    <scope>NUCLEOTIDE SEQUENCE [LARGE SCALE GENOMIC DNA]</scope>
    <source>
        <strain evidence="2 3">GOMI-1</strain>
    </source>
</reference>
<feature type="transmembrane region" description="Helical" evidence="1">
    <location>
        <begin position="226"/>
        <end position="246"/>
    </location>
</feature>
<feature type="transmembrane region" description="Helical" evidence="1">
    <location>
        <begin position="7"/>
        <end position="33"/>
    </location>
</feature>
<evidence type="ECO:0000313" key="3">
    <source>
        <dbReference type="Proteomes" id="UP000050514"/>
    </source>
</evidence>
<feature type="transmembrane region" description="Helical" evidence="1">
    <location>
        <begin position="468"/>
        <end position="487"/>
    </location>
</feature>
<evidence type="ECO:0000256" key="1">
    <source>
        <dbReference type="SAM" id="Phobius"/>
    </source>
</evidence>
<feature type="transmembrane region" description="Helical" evidence="1">
    <location>
        <begin position="363"/>
        <end position="380"/>
    </location>
</feature>
<evidence type="ECO:0008006" key="4">
    <source>
        <dbReference type="Google" id="ProtNLM"/>
    </source>
</evidence>
<dbReference type="Pfam" id="PF19528">
    <property type="entry name" value="DUF6056"/>
    <property type="match status" value="1"/>
</dbReference>
<feature type="transmembrane region" description="Helical" evidence="1">
    <location>
        <begin position="39"/>
        <end position="63"/>
    </location>
</feature>
<sequence length="720" mass="79952">MKRLASLLPFSLSTAGILFIGWVSLSLNLYWFVFQPPMIVSRMLLLISGLAAGLLILLAGWFFDRRLFEDWDIKRTGSLIAATALLTILLYFGYPNPAMPLFALRERVDAQFIPLGAPPGILRVVWLNNGIGDVSYKTIQWKGMVEITPDGVGWLSDPKDGMGFLWNGRGWGDFKLSVEGEGNWLVKVNTASQTFEYLLEGKPKFARTFEIPIGTQFQKYSTLIPLWINVALSVAFLLYLIAGGAVKGLRIALPVRVYTLFIPLLLGAVVLIGWGLSFSIAANNRLYADDYCYLNVLRDYGWGGAIRNFYQTINGRFMSHLFNFTALLAGKATIPLGPLILLIGLGSSSLWVLRAIFKEANPFIQLLLPVGLPWFVFVISSDKFQAVIWSLHALIVTGGLSFLLLAIGVWLRLKNNPQRKYDLAILFFFSFLSAGFHETIAILGGSIFFVLSWLEWRAAQFQRKSQKPTAALTGLAGVILGFGMVVFSPGNNTRVNTIGVSTDIQKILDTALTTLSKNYHLLFGGMESGNAFPLLILGLIFVIGMSSGHFLTFQKNSLSLRLRTWEIVFLILFPLIVTLMMFIPSAFLGGYFPERTLFVPQTVLVFSSFALGVWAGGSLKQKGVSPSIGAAVLTLILVLAVGWISVQQLSAMNEQMRLHAAEFDAREQLIEQAIQRGEPRVFVPPYRYNFGLDVQPNPQNWLTLCIGDYYGIPVYLSQGR</sequence>
<feature type="transmembrane region" description="Helical" evidence="1">
    <location>
        <begin position="75"/>
        <end position="94"/>
    </location>
</feature>
<feature type="transmembrane region" description="Helical" evidence="1">
    <location>
        <begin position="598"/>
        <end position="616"/>
    </location>
</feature>
<gene>
    <name evidence="2" type="ORF">AC812_05820</name>
</gene>
<feature type="transmembrane region" description="Helical" evidence="1">
    <location>
        <begin position="387"/>
        <end position="411"/>
    </location>
</feature>
<keyword evidence="1" id="KW-1133">Transmembrane helix</keyword>
<keyword evidence="1" id="KW-0472">Membrane</keyword>
<feature type="transmembrane region" description="Helical" evidence="1">
    <location>
        <begin position="628"/>
        <end position="646"/>
    </location>
</feature>
<proteinExistence type="predicted"/>